<accession>A0A7W5FVF5</accession>
<evidence type="ECO:0000256" key="1">
    <source>
        <dbReference type="SAM" id="MobiDB-lite"/>
    </source>
</evidence>
<protein>
    <submittedName>
        <fullName evidence="2">Uncharacterized protein</fullName>
    </submittedName>
</protein>
<dbReference type="RefSeq" id="WP_183442507.1">
    <property type="nucleotide sequence ID" value="NZ_JACHXD010000011.1"/>
</dbReference>
<name>A0A7W5FVF5_9BURK</name>
<evidence type="ECO:0000313" key="2">
    <source>
        <dbReference type="EMBL" id="MBB3120742.1"/>
    </source>
</evidence>
<comment type="caution">
    <text evidence="2">The sequence shown here is derived from an EMBL/GenBank/DDBJ whole genome shotgun (WGS) entry which is preliminary data.</text>
</comment>
<dbReference type="AlphaFoldDB" id="A0A7W5FVF5"/>
<dbReference type="EMBL" id="JACHXD010000011">
    <property type="protein sequence ID" value="MBB3120742.1"/>
    <property type="molecule type" value="Genomic_DNA"/>
</dbReference>
<evidence type="ECO:0000313" key="3">
    <source>
        <dbReference type="Proteomes" id="UP000541535"/>
    </source>
</evidence>
<sequence>MKHSGWQFELEAATLDCTSEAYVGLVRNADGSASLRLPYGYHPQPGDSKEHCLGHLSRVLARFAREYPKENTSKRDGYLRAAQGQASQPSREQDLDYSKLASHIALIRRMNDPSLLALVRAPGLASGFDARHISRNLERAVYLPDHTPYFDTMLMQPARLQRGSNDLVGLACWIALDALHHLFPAAADQEIAPSLLEEWETLAARCADSQHLPKDASLFGAGHESTLAQLQDAFDAATGSAPPVHAEARELADTLEQVLHCSANAGGGDIFGLQGFHRVWEAVCLNHALAHFGAARILSCDHELLYQATPAQRQRWTRTRHELFAWNGTARRPDLVVEGEDGRLLLIDFKYSAAYAQDAFFKTRPAAPSTRQQPKTWQDWRKFCEQAKLHQDIASLEAYRWLLMQRHLKSHEEDRIDVEIWAPGQEDGQRACAWQAWGESGRLPGTTFHQLSVRTLATADILRHYTAGFSLFA</sequence>
<organism evidence="2 3">
    <name type="scientific">Pseudoduganella violacea</name>
    <dbReference type="NCBI Taxonomy" id="1715466"/>
    <lineage>
        <taxon>Bacteria</taxon>
        <taxon>Pseudomonadati</taxon>
        <taxon>Pseudomonadota</taxon>
        <taxon>Betaproteobacteria</taxon>
        <taxon>Burkholderiales</taxon>
        <taxon>Oxalobacteraceae</taxon>
        <taxon>Telluria group</taxon>
        <taxon>Pseudoduganella</taxon>
    </lineage>
</organism>
<feature type="region of interest" description="Disordered" evidence="1">
    <location>
        <begin position="71"/>
        <end position="93"/>
    </location>
</feature>
<keyword evidence="3" id="KW-1185">Reference proteome</keyword>
<dbReference type="Proteomes" id="UP000541535">
    <property type="component" value="Unassembled WGS sequence"/>
</dbReference>
<proteinExistence type="predicted"/>
<reference evidence="2 3" key="1">
    <citation type="submission" date="2020-08" db="EMBL/GenBank/DDBJ databases">
        <title>Genomic Encyclopedia of Type Strains, Phase III (KMG-III): the genomes of soil and plant-associated and newly described type strains.</title>
        <authorList>
            <person name="Whitman W."/>
        </authorList>
    </citation>
    <scope>NUCLEOTIDE SEQUENCE [LARGE SCALE GENOMIC DNA]</scope>
    <source>
        <strain evidence="2 3">CECT 8897</strain>
    </source>
</reference>
<gene>
    <name evidence="2" type="ORF">FHS03_003812</name>
</gene>